<keyword evidence="2" id="KW-0472">Membrane</keyword>
<gene>
    <name evidence="3" type="ORF">chiPu_0019211</name>
</gene>
<proteinExistence type="predicted"/>
<evidence type="ECO:0000256" key="2">
    <source>
        <dbReference type="SAM" id="Phobius"/>
    </source>
</evidence>
<name>A0A401RR47_CHIPU</name>
<reference evidence="3 4" key="1">
    <citation type="journal article" date="2018" name="Nat. Ecol. Evol.">
        <title>Shark genomes provide insights into elasmobranch evolution and the origin of vertebrates.</title>
        <authorList>
            <person name="Hara Y"/>
            <person name="Yamaguchi K"/>
            <person name="Onimaru K"/>
            <person name="Kadota M"/>
            <person name="Koyanagi M"/>
            <person name="Keeley SD"/>
            <person name="Tatsumi K"/>
            <person name="Tanaka K"/>
            <person name="Motone F"/>
            <person name="Kageyama Y"/>
            <person name="Nozu R"/>
            <person name="Adachi N"/>
            <person name="Nishimura O"/>
            <person name="Nakagawa R"/>
            <person name="Tanegashima C"/>
            <person name="Kiyatake I"/>
            <person name="Matsumoto R"/>
            <person name="Murakumo K"/>
            <person name="Nishida K"/>
            <person name="Terakita A"/>
            <person name="Kuratani S"/>
            <person name="Sato K"/>
            <person name="Hyodo S Kuraku.S."/>
        </authorList>
    </citation>
    <scope>NUCLEOTIDE SEQUENCE [LARGE SCALE GENOMIC DNA]</scope>
</reference>
<comment type="caution">
    <text evidence="3">The sequence shown here is derived from an EMBL/GenBank/DDBJ whole genome shotgun (WGS) entry which is preliminary data.</text>
</comment>
<dbReference type="EMBL" id="BEZZ01001877">
    <property type="protein sequence ID" value="GCC20646.1"/>
    <property type="molecule type" value="Genomic_DNA"/>
</dbReference>
<evidence type="ECO:0000313" key="3">
    <source>
        <dbReference type="EMBL" id="GCC20646.1"/>
    </source>
</evidence>
<keyword evidence="2" id="KW-0812">Transmembrane</keyword>
<keyword evidence="2" id="KW-1133">Transmembrane helix</keyword>
<feature type="transmembrane region" description="Helical" evidence="2">
    <location>
        <begin position="12"/>
        <end position="31"/>
    </location>
</feature>
<organism evidence="3 4">
    <name type="scientific">Chiloscyllium punctatum</name>
    <name type="common">Brownbanded bambooshark</name>
    <name type="synonym">Hemiscyllium punctatum</name>
    <dbReference type="NCBI Taxonomy" id="137246"/>
    <lineage>
        <taxon>Eukaryota</taxon>
        <taxon>Metazoa</taxon>
        <taxon>Chordata</taxon>
        <taxon>Craniata</taxon>
        <taxon>Vertebrata</taxon>
        <taxon>Chondrichthyes</taxon>
        <taxon>Elasmobranchii</taxon>
        <taxon>Galeomorphii</taxon>
        <taxon>Galeoidea</taxon>
        <taxon>Orectolobiformes</taxon>
        <taxon>Hemiscylliidae</taxon>
        <taxon>Chiloscyllium</taxon>
    </lineage>
</organism>
<keyword evidence="4" id="KW-1185">Reference proteome</keyword>
<evidence type="ECO:0000256" key="1">
    <source>
        <dbReference type="SAM" id="MobiDB-lite"/>
    </source>
</evidence>
<evidence type="ECO:0000313" key="4">
    <source>
        <dbReference type="Proteomes" id="UP000287033"/>
    </source>
</evidence>
<sequence>MRLSRLKLRSVFVVYFLVSVLGLMYALLQLGQCDRRRRPSSGVGGEVGDSSGKLEKGRKGRSVRPQ</sequence>
<protein>
    <submittedName>
        <fullName evidence="3">Uncharacterized protein</fullName>
    </submittedName>
</protein>
<accession>A0A401RR47</accession>
<feature type="region of interest" description="Disordered" evidence="1">
    <location>
        <begin position="35"/>
        <end position="66"/>
    </location>
</feature>
<dbReference type="Proteomes" id="UP000287033">
    <property type="component" value="Unassembled WGS sequence"/>
</dbReference>
<dbReference type="AlphaFoldDB" id="A0A401RR47"/>